<dbReference type="SUPFAM" id="SSF160631">
    <property type="entry name" value="SMI1/KNR4-like"/>
    <property type="match status" value="1"/>
</dbReference>
<evidence type="ECO:0008006" key="3">
    <source>
        <dbReference type="Google" id="ProtNLM"/>
    </source>
</evidence>
<dbReference type="AlphaFoldDB" id="A0A561B460"/>
<protein>
    <recommendedName>
        <fullName evidence="3">SMI1/KNR4 family protein</fullName>
    </recommendedName>
</protein>
<gene>
    <name evidence="1" type="ORF">FB547_12264</name>
</gene>
<dbReference type="RefSeq" id="WP_145747693.1">
    <property type="nucleotide sequence ID" value="NZ_VIVL01000022.1"/>
</dbReference>
<proteinExistence type="predicted"/>
<dbReference type="InterPro" id="IPR037883">
    <property type="entry name" value="Knr4/Smi1-like_sf"/>
</dbReference>
<dbReference type="Proteomes" id="UP000319722">
    <property type="component" value="Unassembled WGS sequence"/>
</dbReference>
<reference evidence="1 2" key="1">
    <citation type="submission" date="2019-06" db="EMBL/GenBank/DDBJ databases">
        <title>Sorghum-associated microbial communities from plants grown in Nebraska, USA.</title>
        <authorList>
            <person name="Schachtman D."/>
        </authorList>
    </citation>
    <scope>NUCLEOTIDE SEQUENCE [LARGE SCALE GENOMIC DNA]</scope>
    <source>
        <strain evidence="1 2">T529</strain>
    </source>
</reference>
<name>A0A561B460_9BURK</name>
<dbReference type="EMBL" id="VIVL01000022">
    <property type="protein sequence ID" value="TWD73572.1"/>
    <property type="molecule type" value="Genomic_DNA"/>
</dbReference>
<comment type="caution">
    <text evidence="1">The sequence shown here is derived from an EMBL/GenBank/DDBJ whole genome shotgun (WGS) entry which is preliminary data.</text>
</comment>
<evidence type="ECO:0000313" key="1">
    <source>
        <dbReference type="EMBL" id="TWD73572.1"/>
    </source>
</evidence>
<sequence length="194" mass="21313">MTLSQYEHLVIRDPGPAPTAVELAQLESVLGASLPRWFKQYLQVANGGYLEYVVEIATGSGETEPISFCGLFSTTSSAGEIFADEIALHRENMEESFSDYLLDGSETRELAGLGISGGELKFEFDSQVGGLMAQTEYLTPRFLTETEIEALRGYTVGQWSDGIGSNFFQERMADGFAPQVLIANEQAVRVEQFD</sequence>
<accession>A0A561B460</accession>
<evidence type="ECO:0000313" key="2">
    <source>
        <dbReference type="Proteomes" id="UP000319722"/>
    </source>
</evidence>
<dbReference type="OrthoDB" id="4103969at2"/>
<organism evidence="1 2">
    <name type="scientific">Variovorax beijingensis</name>
    <dbReference type="NCBI Taxonomy" id="2496117"/>
    <lineage>
        <taxon>Bacteria</taxon>
        <taxon>Pseudomonadati</taxon>
        <taxon>Pseudomonadota</taxon>
        <taxon>Betaproteobacteria</taxon>
        <taxon>Burkholderiales</taxon>
        <taxon>Comamonadaceae</taxon>
        <taxon>Variovorax</taxon>
    </lineage>
</organism>